<comment type="caution">
    <text evidence="2">The sequence shown here is derived from an EMBL/GenBank/DDBJ whole genome shotgun (WGS) entry which is preliminary data.</text>
</comment>
<dbReference type="GO" id="GO:0016787">
    <property type="term" value="F:hydrolase activity"/>
    <property type="evidence" value="ECO:0007669"/>
    <property type="project" value="UniProtKB-KW"/>
</dbReference>
<sequence>MSFVFDRWNVVPAWGPAWVLVACGLSGCADLPPVRAVRIATASASEVMCNAAFVQHIDPQRAFDDELRPATGMGLIAWGLRSEVDDRRREVRTTFAGHALGRAAWRDGGGCTVMHGEGDLPPLAASPRSDLPDPFPGLAVPAPMAATDLRLAAAVDAAFAEEPGATPRRTQAVLVVQHGRILAERYASDIPPDTPLAGHSISKSVTHALIGILSAQGRLDPTAPLALPAWSAPGDPRAAITPNLLLANASGLPWDEDSRGWDGATRMWHIEPDPASFALNMPAETAPGTHFAYSNAGWTVLSRVLRDLNGGTGEGFNAFAERELLGPLGMRHTVLTLDATDTPLGANLFHASARDWARFGLLYLSDGVVQGRRLLPEGWVREARTPTLDAGYGRGFWLNHRHDAHPLPGRWGLPHAPAEAFFARGYLGQFIVIVPSLDLVVVRLGISYRPGGDVDTVGRLVAQVVQRLREAGHVGSAGEGAR</sequence>
<keyword evidence="3" id="KW-1185">Reference proteome</keyword>
<dbReference type="PROSITE" id="PS51257">
    <property type="entry name" value="PROKAR_LIPOPROTEIN"/>
    <property type="match status" value="1"/>
</dbReference>
<dbReference type="InterPro" id="IPR012338">
    <property type="entry name" value="Beta-lactam/transpept-like"/>
</dbReference>
<evidence type="ECO:0000313" key="3">
    <source>
        <dbReference type="Proteomes" id="UP001371218"/>
    </source>
</evidence>
<dbReference type="SUPFAM" id="SSF56601">
    <property type="entry name" value="beta-lactamase/transpeptidase-like"/>
    <property type="match status" value="1"/>
</dbReference>
<dbReference type="RefSeq" id="WP_341425482.1">
    <property type="nucleotide sequence ID" value="NZ_JBBUTG010000004.1"/>
</dbReference>
<dbReference type="Proteomes" id="UP001371218">
    <property type="component" value="Unassembled WGS sequence"/>
</dbReference>
<dbReference type="Gene3D" id="3.40.710.10">
    <property type="entry name" value="DD-peptidase/beta-lactamase superfamily"/>
    <property type="match status" value="1"/>
</dbReference>
<dbReference type="Pfam" id="PF00144">
    <property type="entry name" value="Beta-lactamase"/>
    <property type="match status" value="1"/>
</dbReference>
<feature type="domain" description="Beta-lactamase-related" evidence="1">
    <location>
        <begin position="156"/>
        <end position="463"/>
    </location>
</feature>
<gene>
    <name evidence="2" type="ORF">AACH06_09860</name>
</gene>
<protein>
    <submittedName>
        <fullName evidence="2">Serine hydrolase</fullName>
        <ecNumber evidence="2">3.-.-.-</ecNumber>
    </submittedName>
</protein>
<evidence type="ECO:0000313" key="2">
    <source>
        <dbReference type="EMBL" id="MEK8031119.1"/>
    </source>
</evidence>
<dbReference type="EC" id="3.-.-.-" evidence="2"/>
<proteinExistence type="predicted"/>
<reference evidence="2 3" key="1">
    <citation type="submission" date="2024-04" db="EMBL/GenBank/DDBJ databases">
        <title>Novel species of the genus Ideonella isolated from streams.</title>
        <authorList>
            <person name="Lu H."/>
        </authorList>
    </citation>
    <scope>NUCLEOTIDE SEQUENCE [LARGE SCALE GENOMIC DNA]</scope>
    <source>
        <strain evidence="2 3">DXS29W</strain>
    </source>
</reference>
<dbReference type="PANTHER" id="PTHR43283">
    <property type="entry name" value="BETA-LACTAMASE-RELATED"/>
    <property type="match status" value="1"/>
</dbReference>
<dbReference type="EMBL" id="JBBUTG010000004">
    <property type="protein sequence ID" value="MEK8031119.1"/>
    <property type="molecule type" value="Genomic_DNA"/>
</dbReference>
<keyword evidence="2" id="KW-0378">Hydrolase</keyword>
<evidence type="ECO:0000259" key="1">
    <source>
        <dbReference type="Pfam" id="PF00144"/>
    </source>
</evidence>
<dbReference type="InterPro" id="IPR050789">
    <property type="entry name" value="Diverse_Enzym_Activities"/>
</dbReference>
<organism evidence="2 3">
    <name type="scientific">Ideonella lacteola</name>
    <dbReference type="NCBI Taxonomy" id="2984193"/>
    <lineage>
        <taxon>Bacteria</taxon>
        <taxon>Pseudomonadati</taxon>
        <taxon>Pseudomonadota</taxon>
        <taxon>Betaproteobacteria</taxon>
        <taxon>Burkholderiales</taxon>
        <taxon>Sphaerotilaceae</taxon>
        <taxon>Ideonella</taxon>
    </lineage>
</organism>
<dbReference type="PANTHER" id="PTHR43283:SF7">
    <property type="entry name" value="BETA-LACTAMASE-RELATED DOMAIN-CONTAINING PROTEIN"/>
    <property type="match status" value="1"/>
</dbReference>
<accession>A0ABU9BMC9</accession>
<dbReference type="InterPro" id="IPR001466">
    <property type="entry name" value="Beta-lactam-related"/>
</dbReference>
<name>A0ABU9BMC9_9BURK</name>